<keyword evidence="1" id="KW-0472">Membrane</keyword>
<protein>
    <submittedName>
        <fullName evidence="2">Uncharacterized protein</fullName>
    </submittedName>
</protein>
<sequence>MKLLSVKVVILKIVIFKEAYMFTQVIVRMLMSVQFCVMGVFLLGAKIEQYCENKYFCYREYSKEFDFGSIKSISFAEEDLAESFREEIKRMSDREDTSGMLKGYPAYFLSFEIVGEPRA</sequence>
<evidence type="ECO:0000313" key="2">
    <source>
        <dbReference type="EMBL" id="AHH14602.1"/>
    </source>
</evidence>
<dbReference type="HOGENOM" id="CLU_2066275_0_0_12"/>
<reference evidence="2" key="1">
    <citation type="submission" date="2013-04" db="EMBL/GenBank/DDBJ databases">
        <title>Comparative Genomics of Relapsing Fever Spirochetes.</title>
        <authorList>
            <person name="Schwan T.G."/>
            <person name="Raffel S.J."/>
            <person name="Porcella S.F."/>
            <person name="Martens C.A."/>
            <person name="Bruno D.P."/>
            <person name="Ricklefs S.M."/>
            <person name="Barbian K.B."/>
        </authorList>
    </citation>
    <scope>NUCLEOTIDE SEQUENCE</scope>
    <source>
        <strain evidence="2">MTW</strain>
        <plasmid evidence="2">unnamed</plasmid>
    </source>
</reference>
<name>W5T5V6_BORHE</name>
<dbReference type="AlphaFoldDB" id="W5T5V6"/>
<feature type="transmembrane region" description="Helical" evidence="1">
    <location>
        <begin position="20"/>
        <end position="45"/>
    </location>
</feature>
<geneLocation type="plasmid" evidence="2">
    <name>unnamed</name>
</geneLocation>
<organism evidence="2">
    <name type="scientific">Borrelia hermsii MTW</name>
    <dbReference type="NCBI Taxonomy" id="1313291"/>
    <lineage>
        <taxon>Bacteria</taxon>
        <taxon>Pseudomonadati</taxon>
        <taxon>Spirochaetota</taxon>
        <taxon>Spirochaetia</taxon>
        <taxon>Spirochaetales</taxon>
        <taxon>Borreliaceae</taxon>
        <taxon>Borrelia</taxon>
    </lineage>
</organism>
<keyword evidence="2" id="KW-0614">Plasmid</keyword>
<evidence type="ECO:0000256" key="1">
    <source>
        <dbReference type="SAM" id="Phobius"/>
    </source>
</evidence>
<proteinExistence type="predicted"/>
<keyword evidence="1" id="KW-1133">Transmembrane helix</keyword>
<dbReference type="EMBL" id="CP005690">
    <property type="protein sequence ID" value="AHH14602.1"/>
    <property type="molecule type" value="Genomic_DNA"/>
</dbReference>
<gene>
    <name evidence="2" type="ORF">BHW_0000501</name>
</gene>
<feature type="non-terminal residue" evidence="2">
    <location>
        <position position="119"/>
    </location>
</feature>
<keyword evidence="1" id="KW-0812">Transmembrane</keyword>
<accession>W5T5V6</accession>